<evidence type="ECO:0000256" key="2">
    <source>
        <dbReference type="ARBA" id="ARBA00016807"/>
    </source>
</evidence>
<evidence type="ECO:0000256" key="4">
    <source>
        <dbReference type="ARBA" id="ARBA00023163"/>
    </source>
</evidence>
<feature type="region of interest" description="Disordered" evidence="6">
    <location>
        <begin position="621"/>
        <end position="641"/>
    </location>
</feature>
<keyword evidence="8" id="KW-1185">Reference proteome</keyword>
<accession>A0A6P8Y028</accession>
<name>A0A6P8Y028_THRPL</name>
<dbReference type="KEGG" id="tpal:117640407"/>
<feature type="compositionally biased region" description="Basic and acidic residues" evidence="6">
    <location>
        <begin position="244"/>
        <end position="260"/>
    </location>
</feature>
<feature type="region of interest" description="Disordered" evidence="6">
    <location>
        <begin position="187"/>
        <end position="266"/>
    </location>
</feature>
<dbReference type="OrthoDB" id="6437871at2759"/>
<evidence type="ECO:0000313" key="8">
    <source>
        <dbReference type="Proteomes" id="UP000515158"/>
    </source>
</evidence>
<feature type="compositionally biased region" description="Low complexity" evidence="6">
    <location>
        <begin position="187"/>
        <end position="204"/>
    </location>
</feature>
<evidence type="ECO:0000256" key="5">
    <source>
        <dbReference type="ARBA" id="ARBA00025466"/>
    </source>
</evidence>
<comment type="function">
    <text evidence="5">Involved in transvection phenomena (= synapsis-dependent gene expression), where the synaptic pairing of chromosomes carrying genes with which zeste interacts influences the expression of these genes. Zeste binds to DNA and stimulates transcription from a nearby promoter.</text>
</comment>
<evidence type="ECO:0000256" key="6">
    <source>
        <dbReference type="SAM" id="MobiDB-lite"/>
    </source>
</evidence>
<evidence type="ECO:0000256" key="3">
    <source>
        <dbReference type="ARBA" id="ARBA00023015"/>
    </source>
</evidence>
<gene>
    <name evidence="9" type="primary">LOC117640407</name>
</gene>
<dbReference type="InterPro" id="IPR028002">
    <property type="entry name" value="Myb_DNA-bind_5"/>
</dbReference>
<feature type="domain" description="Myb/SANT-like DNA-binding" evidence="7">
    <location>
        <begin position="26"/>
        <end position="102"/>
    </location>
</feature>
<dbReference type="Pfam" id="PF13873">
    <property type="entry name" value="Myb_DNA-bind_5"/>
    <property type="match status" value="1"/>
</dbReference>
<comment type="subunit">
    <text evidence="1">Self-associates forming complexes of several hundred monomers.</text>
</comment>
<protein>
    <recommendedName>
        <fullName evidence="2">Regulatory protein zeste</fullName>
    </recommendedName>
</protein>
<dbReference type="InParanoid" id="A0A6P8Y028"/>
<dbReference type="RefSeq" id="XP_034232798.1">
    <property type="nucleotide sequence ID" value="XM_034376907.1"/>
</dbReference>
<dbReference type="GeneID" id="117640407"/>
<evidence type="ECO:0000259" key="7">
    <source>
        <dbReference type="Pfam" id="PF13873"/>
    </source>
</evidence>
<keyword evidence="3" id="KW-0805">Transcription regulation</keyword>
<reference evidence="9" key="1">
    <citation type="submission" date="2025-08" db="UniProtKB">
        <authorList>
            <consortium name="RefSeq"/>
        </authorList>
    </citation>
    <scope>IDENTIFICATION</scope>
    <source>
        <tissue evidence="9">Total insect</tissue>
    </source>
</reference>
<proteinExistence type="predicted"/>
<evidence type="ECO:0000313" key="9">
    <source>
        <dbReference type="RefSeq" id="XP_034232798.1"/>
    </source>
</evidence>
<keyword evidence="4" id="KW-0804">Transcription</keyword>
<dbReference type="Proteomes" id="UP000515158">
    <property type="component" value="Unplaced"/>
</dbReference>
<organism evidence="9">
    <name type="scientific">Thrips palmi</name>
    <name type="common">Melon thrips</name>
    <dbReference type="NCBI Taxonomy" id="161013"/>
    <lineage>
        <taxon>Eukaryota</taxon>
        <taxon>Metazoa</taxon>
        <taxon>Ecdysozoa</taxon>
        <taxon>Arthropoda</taxon>
        <taxon>Hexapoda</taxon>
        <taxon>Insecta</taxon>
        <taxon>Pterygota</taxon>
        <taxon>Neoptera</taxon>
        <taxon>Paraneoptera</taxon>
        <taxon>Thysanoptera</taxon>
        <taxon>Terebrantia</taxon>
        <taxon>Thripoidea</taxon>
        <taxon>Thripidae</taxon>
        <taxon>Thrips</taxon>
    </lineage>
</organism>
<evidence type="ECO:0000256" key="1">
    <source>
        <dbReference type="ARBA" id="ARBA00011764"/>
    </source>
</evidence>
<feature type="compositionally biased region" description="Pro residues" evidence="6">
    <location>
        <begin position="205"/>
        <end position="238"/>
    </location>
</feature>
<dbReference type="AlphaFoldDB" id="A0A6P8Y028"/>
<sequence length="713" mass="76717">MRWLIGKIRKPSLGKRSIGLSASMAQRATAEQKRFLVSYMERHPAFCQREFASPQGAVLIRQTWERLANMLNEVEDGANKSTDQWMRYWTDQKKTVKARAAQVYRALGRGTGGGPALDVHLTSYELRVLTCMGGWVRISGFADIVDPLEVDPMQFDPRPRFAQPQPTNQRFNPPAHRLALAQRQFAEAQQRLAQAQEQLDQAQPPQRPQPLQRPQPPQPLQRPQPPQPLQRPQPPQPPQLFKRMRTDVQVEEPQEPHEPTVDMNWVEPQEPHEPTVDMNWVLDEDASPSTFTDLGSATSDFWSVVQSSPSAGQTETVKTTFPASSSVQPSTAPFQQYQHSLSVMQPSQVPASSGKFISLQPNTFAGPVRTSDLAASSFKTTAMKSTVPLVKPPTVQQYQRSLPVLEPSQAQVPASSGTSASLPTSKLIAVQPSTSAGQQTVKKTGVAAAAVKSTVVQPAKPPTTVNFQQQRSLSILQPSRKLITLQPNISAGQSAAMCLKSTGQPSTSASLPTSKLIAVQPSTSASLPTSKLIAVQPSTSASLPTSKLIAVQPSTSASLPTSKLIAAQPSTSAGQQTVKTAGPASTSLKRAVTVQQVQPSSRTPASASTVKLITVLPHTSAGQPAKTSVPTAPPVRSSNTVQLAQSPPVLISGLPWSSSLNGKKLKSPPVATSTPIKDGLQYIVLRSPLSCDIPTNGVPVCKDSQSCNLRHQA</sequence>